<dbReference type="EMBL" id="KV784354">
    <property type="protein sequence ID" value="OEU20719.1"/>
    <property type="molecule type" value="Genomic_DNA"/>
</dbReference>
<proteinExistence type="inferred from homology"/>
<feature type="region of interest" description="Disordered" evidence="6">
    <location>
        <begin position="276"/>
        <end position="301"/>
    </location>
</feature>
<comment type="similarity">
    <text evidence="1">Belongs to the recoverin family.</text>
</comment>
<dbReference type="GO" id="GO:0005509">
    <property type="term" value="F:calcium ion binding"/>
    <property type="evidence" value="ECO:0007669"/>
    <property type="project" value="InterPro"/>
</dbReference>
<dbReference type="InterPro" id="IPR002048">
    <property type="entry name" value="EF_hand_dom"/>
</dbReference>
<evidence type="ECO:0000256" key="6">
    <source>
        <dbReference type="SAM" id="MobiDB-lite"/>
    </source>
</evidence>
<sequence>MATVVASSSPMNKEESVPHTNTTKSACSTAIVNTTSNENPVPSITLSITQDDVKRVLEASEALTKKLYEMQQREEDKNMASLPVLKDGDISSSSSSDTLSMMNGITAIDEKDNGDVNDSPGEPPLRTVSTSEDEGTKTCPGIVASSKKESSNDNSNCNRSLDELIYDAARQCDNTMLQSFLEKMKHSGSSPREIRAGVMVFSDMDLNSKIKQIFDVLGDQRRGEWTSDMDETETNGEDEEKDEEKSLTRDGALSLFRAVIVAISSCIHKNAEVQIDMGNKPNGEQPEAKRRKPNTPETDWKKNIVPDIHGILNGTGSVPSLKAPTVSFDNSIIATLKEDGDLEISSVRKEFEEIAIYATDRLIKYTQKKLGNIDKSSNISDNIPVVVTFGIFQSWRKAEGARIAPWLDLLNLSRWKTPQRSTERSAGPPQTLHQLQQPTKQKQGTHHTLSQPKLESEEINNSSLPTKQKSSIQGGSLDLLERNEKSQDHSEPKKKIEDVTSIANPLTQISCQTPHYVSNKASRTVLSFDFSGSLPEDEEGDSTFCITITEENLKTFRSLVERTGLINRSSHEITTILLQASKDRDHEGDVKKVISIERFHTCLHQLLGSGSTRRLSKIDGDIFSSCFVDFFGCFNSGIPPLESREAFTYELAVGFCFLCAGNKSSKLATGFEMLEKQIGMGLTSNQLVRFLRSYLTMLAGISFLTSSSDGIMKPKLNATTRKLMYAAVENGARWTLGHYLKDVGLPEEDDSQARHTFESFASWYSNGGFNTAPWLELLDLKKLLSLVIGDEMNPKSSTPTHDALPIFPGRPKTASPGFISPRPSHSHLSTNQYRHSHNVTRHVHSSSGPLLTPFGHSRPPPSVQVLFTFPLANQCSLVVLKEDATYVRGVVDQLGLLPFSPEEVWSTLYSVALKRPGLNMPKKHLKSAAMSKSMLLDKLTFVEYMHETIQNKVKASKKRSSSGLSKSLSDTRDVLANFFRSYDLVQIDQVSLNELMGGLTLLCGGKKSTKLSFAFSLFDRRQKGKKKGKKALSKPNSLDGEELFLFLRSFLIVTFSCCRQSWDLSDDAVNRYIADTANMVTDDVMRYQWRKRKKERVDFDEFGQWYNEGGYETAPWLELLDLTKWVLVENLDSLEEKIPPNSPGDTLGLEISDPGCPPAPPDAEVDASFFDDDDAHAIMPMDMMDEMDLLLMQQPSQDKEDAVLSKLVRSFPYSPKPSPKAKSPPRNSNPLKFHIVTDDSQDGYCFSVSQKRLCHLRHVLCESGLPKIDGEKASKEILAKAYRDGKSNSRNSHYVTKEGFDSAMRTVIVSRNMSVDTQRTLSNLLNDIFMAFDYDGTGKANAFDIACGFTLLCQGKKSDKLEYAFEILDRDKGGFLLSSDVTRYLRSFLLVLVKITSSSSLDSDFVDDVMTSMSGEKCDNSISTISRAVDMGCQWAAQKAMKGSRGIRDTISFDDFADWYTRVGHSNIPWVELLDLNKWIISTESR</sequence>
<dbReference type="PROSITE" id="PS50222">
    <property type="entry name" value="EF_HAND_2"/>
    <property type="match status" value="1"/>
</dbReference>
<reference evidence="8 9" key="1">
    <citation type="submission" date="2016-09" db="EMBL/GenBank/DDBJ databases">
        <title>Extensive genetic diversity and differential bi-allelic expression allows diatom success in the polar Southern Ocean.</title>
        <authorList>
            <consortium name="DOE Joint Genome Institute"/>
            <person name="Mock T."/>
            <person name="Otillar R.P."/>
            <person name="Strauss J."/>
            <person name="Dupont C."/>
            <person name="Frickenhaus S."/>
            <person name="Maumus F."/>
            <person name="Mcmullan M."/>
            <person name="Sanges R."/>
            <person name="Schmutz J."/>
            <person name="Toseland A."/>
            <person name="Valas R."/>
            <person name="Veluchamy A."/>
            <person name="Ward B.J."/>
            <person name="Allen A."/>
            <person name="Barry K."/>
            <person name="Falciatore A."/>
            <person name="Ferrante M."/>
            <person name="Fortunato A.E."/>
            <person name="Gloeckner G."/>
            <person name="Gruber A."/>
            <person name="Hipkin R."/>
            <person name="Janech M."/>
            <person name="Kroth P."/>
            <person name="Leese F."/>
            <person name="Lindquist E."/>
            <person name="Lyon B.R."/>
            <person name="Martin J."/>
            <person name="Mayer C."/>
            <person name="Parker M."/>
            <person name="Quesneville H."/>
            <person name="Raymond J."/>
            <person name="Uhlig C."/>
            <person name="Valentin K.U."/>
            <person name="Worden A.Z."/>
            <person name="Armbrust E.V."/>
            <person name="Bowler C."/>
            <person name="Green B."/>
            <person name="Moulton V."/>
            <person name="Van Oosterhout C."/>
            <person name="Grigoriev I."/>
        </authorList>
    </citation>
    <scope>NUCLEOTIDE SEQUENCE [LARGE SCALE GENOMIC DNA]</scope>
    <source>
        <strain evidence="8 9">CCMP1102</strain>
    </source>
</reference>
<keyword evidence="4" id="KW-0677">Repeat</keyword>
<dbReference type="PANTHER" id="PTHR23055:SF178">
    <property type="entry name" value="NEUROCALCIN HOMOLOG"/>
    <property type="match status" value="1"/>
</dbReference>
<feature type="domain" description="EF-hand" evidence="7">
    <location>
        <begin position="1356"/>
        <end position="1391"/>
    </location>
</feature>
<evidence type="ECO:0000256" key="3">
    <source>
        <dbReference type="ARBA" id="ARBA00022723"/>
    </source>
</evidence>
<keyword evidence="3" id="KW-0479">Metal-binding</keyword>
<feature type="region of interest" description="Disordered" evidence="6">
    <location>
        <begin position="78"/>
        <end position="97"/>
    </location>
</feature>
<dbReference type="SUPFAM" id="SSF47473">
    <property type="entry name" value="EF-hand"/>
    <property type="match status" value="1"/>
</dbReference>
<feature type="region of interest" description="Disordered" evidence="6">
    <location>
        <begin position="418"/>
        <end position="475"/>
    </location>
</feature>
<keyword evidence="9" id="KW-1185">Reference proteome</keyword>
<keyword evidence="5" id="KW-0449">Lipoprotein</keyword>
<gene>
    <name evidence="8" type="ORF">FRACYDRAFT_234350</name>
</gene>
<feature type="region of interest" description="Disordered" evidence="6">
    <location>
        <begin position="224"/>
        <end position="247"/>
    </location>
</feature>
<protein>
    <recommendedName>
        <fullName evidence="7">EF-hand domain-containing protein</fullName>
    </recommendedName>
</protein>
<dbReference type="OrthoDB" id="2122982at2759"/>
<dbReference type="PANTHER" id="PTHR23055">
    <property type="entry name" value="CALCIUM BINDING PROTEINS"/>
    <property type="match status" value="1"/>
</dbReference>
<evidence type="ECO:0000256" key="4">
    <source>
        <dbReference type="ARBA" id="ARBA00022737"/>
    </source>
</evidence>
<evidence type="ECO:0000259" key="7">
    <source>
        <dbReference type="PROSITE" id="PS50222"/>
    </source>
</evidence>
<keyword evidence="2" id="KW-0519">Myristate</keyword>
<name>A0A1E7FRD1_9STRA</name>
<dbReference type="KEGG" id="fcy:FRACYDRAFT_234350"/>
<accession>A0A1E7FRD1</accession>
<feature type="region of interest" description="Disordered" evidence="6">
    <location>
        <begin position="1"/>
        <end position="25"/>
    </location>
</feature>
<organism evidence="8 9">
    <name type="scientific">Fragilariopsis cylindrus CCMP1102</name>
    <dbReference type="NCBI Taxonomy" id="635003"/>
    <lineage>
        <taxon>Eukaryota</taxon>
        <taxon>Sar</taxon>
        <taxon>Stramenopiles</taxon>
        <taxon>Ochrophyta</taxon>
        <taxon>Bacillariophyta</taxon>
        <taxon>Bacillariophyceae</taxon>
        <taxon>Bacillariophycidae</taxon>
        <taxon>Bacillariales</taxon>
        <taxon>Bacillariaceae</taxon>
        <taxon>Fragilariopsis</taxon>
    </lineage>
</organism>
<dbReference type="InterPro" id="IPR011992">
    <property type="entry name" value="EF-hand-dom_pair"/>
</dbReference>
<evidence type="ECO:0000313" key="8">
    <source>
        <dbReference type="EMBL" id="OEU20719.1"/>
    </source>
</evidence>
<evidence type="ECO:0000256" key="5">
    <source>
        <dbReference type="ARBA" id="ARBA00023288"/>
    </source>
</evidence>
<dbReference type="Proteomes" id="UP000095751">
    <property type="component" value="Unassembled WGS sequence"/>
</dbReference>
<feature type="compositionally biased region" description="Polar residues" evidence="6">
    <location>
        <begin position="446"/>
        <end position="474"/>
    </location>
</feature>
<feature type="compositionally biased region" description="Low complexity" evidence="6">
    <location>
        <begin position="427"/>
        <end position="442"/>
    </location>
</feature>
<feature type="region of interest" description="Disordered" evidence="6">
    <location>
        <begin position="108"/>
        <end position="155"/>
    </location>
</feature>
<feature type="compositionally biased region" description="Polar residues" evidence="6">
    <location>
        <begin position="1"/>
        <end position="11"/>
    </location>
</feature>
<dbReference type="InterPro" id="IPR028846">
    <property type="entry name" value="Recoverin"/>
</dbReference>
<dbReference type="Gene3D" id="1.10.238.10">
    <property type="entry name" value="EF-hand"/>
    <property type="match status" value="2"/>
</dbReference>
<feature type="compositionally biased region" description="Acidic residues" evidence="6">
    <location>
        <begin position="227"/>
        <end position="242"/>
    </location>
</feature>
<evidence type="ECO:0000256" key="2">
    <source>
        <dbReference type="ARBA" id="ARBA00022707"/>
    </source>
</evidence>
<dbReference type="InParanoid" id="A0A1E7FRD1"/>
<evidence type="ECO:0000313" key="9">
    <source>
        <dbReference type="Proteomes" id="UP000095751"/>
    </source>
</evidence>
<evidence type="ECO:0000256" key="1">
    <source>
        <dbReference type="ARBA" id="ARBA00006049"/>
    </source>
</evidence>